<dbReference type="CDD" id="cd05403">
    <property type="entry name" value="NT_KNTase_like"/>
    <property type="match status" value="1"/>
</dbReference>
<keyword evidence="2" id="KW-1185">Reference proteome</keyword>
<organism evidence="1 2">
    <name type="scientific">Methylobacterium ajmalii</name>
    <dbReference type="NCBI Taxonomy" id="2738439"/>
    <lineage>
        <taxon>Bacteria</taxon>
        <taxon>Pseudomonadati</taxon>
        <taxon>Pseudomonadota</taxon>
        <taxon>Alphaproteobacteria</taxon>
        <taxon>Hyphomicrobiales</taxon>
        <taxon>Methylobacteriaceae</taxon>
        <taxon>Methylobacterium</taxon>
    </lineage>
</organism>
<reference evidence="1 2" key="1">
    <citation type="journal article" date="2023" name="PLoS ONE">
        <title>Complete genome assembly of Hawai'i environmental nontuberculous mycobacteria reveals unexpected co-isolation with methylobacteria.</title>
        <authorList>
            <person name="Hendrix J."/>
            <person name="Epperson L.E."/>
            <person name="Tong E.I."/>
            <person name="Chan Y.L."/>
            <person name="Hasan N.A."/>
            <person name="Dawrs S.N."/>
            <person name="Norton G.J."/>
            <person name="Virdi R."/>
            <person name="Crooks J.L."/>
            <person name="Chan E.D."/>
            <person name="Honda J.R."/>
            <person name="Strong M."/>
        </authorList>
    </citation>
    <scope>NUCLEOTIDE SEQUENCE [LARGE SCALE GENOMIC DNA]</scope>
    <source>
        <strain evidence="1 2">NJH_HI04-1</strain>
    </source>
</reference>
<dbReference type="SUPFAM" id="SSF81301">
    <property type="entry name" value="Nucleotidyltransferase"/>
    <property type="match status" value="1"/>
</dbReference>
<comment type="caution">
    <text evidence="1">The sequence shown here is derived from an EMBL/GenBank/DDBJ whole genome shotgun (WGS) entry which is preliminary data.</text>
</comment>
<evidence type="ECO:0000313" key="2">
    <source>
        <dbReference type="Proteomes" id="UP001407347"/>
    </source>
</evidence>
<evidence type="ECO:0000313" key="1">
    <source>
        <dbReference type="EMBL" id="MEN3238705.1"/>
    </source>
</evidence>
<proteinExistence type="predicted"/>
<accession>A0ABV0A7M8</accession>
<dbReference type="InterPro" id="IPR043519">
    <property type="entry name" value="NT_sf"/>
</dbReference>
<dbReference type="Gene3D" id="3.30.460.10">
    <property type="entry name" value="Beta Polymerase, domain 2"/>
    <property type="match status" value="1"/>
</dbReference>
<dbReference type="EMBL" id="JAQYXP010000007">
    <property type="protein sequence ID" value="MEN3238705.1"/>
    <property type="molecule type" value="Genomic_DNA"/>
</dbReference>
<dbReference type="Proteomes" id="UP001407347">
    <property type="component" value="Unassembled WGS sequence"/>
</dbReference>
<name>A0ABV0A7M8_9HYPH</name>
<sequence>MLSAQEQISFVAKNLASADEILRVINLDFKVSNYCAAILGGSLADGFANRYSDVDIYLIIKNKSDLPSSTALTKYLSDRHWHVHFLPVETLNEIEENIAKNNYKFSDPEKILIHRLYYGMIIDGSTFANDWRSNVNFKKYTKHIAFSTYNWASGTHRDCLGMYEASDGLGYTQAIRMGLGYLVDSLLYAMGNTIPRHKWRLRMISETIGNSNFLENYVQKTSFVPINYDNLCPSIVQSQLRIWQLISSQVILKTIILQDDLDNRKISQYLNNASLYNAPPADNLDCNEIVTPTRTLDSRLDRMGGQHGDRLVLVQGYQNLAVSPLIAAIWCYADGQRNIDQISTQILTRASKIDNDKNLCKDKIIGAINNMISKKLLS</sequence>
<protein>
    <submittedName>
        <fullName evidence="1">Nucleotidyltransferase domain-containing protein</fullName>
    </submittedName>
</protein>
<gene>
    <name evidence="1" type="ORF">PUR29_35295</name>
</gene>